<accession>A0A6A7Y8L5</accession>
<dbReference type="RefSeq" id="WP_153487226.1">
    <property type="nucleotide sequence ID" value="NZ_VWNA01000001.1"/>
</dbReference>
<dbReference type="PANTHER" id="PTHR43072:SF23">
    <property type="entry name" value="UPF0039 PROTEIN C11D3.02C"/>
    <property type="match status" value="1"/>
</dbReference>
<dbReference type="EMBL" id="VWNA01000001">
    <property type="protein sequence ID" value="MQT14318.1"/>
    <property type="molecule type" value="Genomic_DNA"/>
</dbReference>
<name>A0A6A7Y8L5_9HYPH</name>
<keyword evidence="7" id="KW-1185">Reference proteome</keyword>
<dbReference type="CDD" id="cd04301">
    <property type="entry name" value="NAT_SF"/>
    <property type="match status" value="1"/>
</dbReference>
<organism evidence="6 7">
    <name type="scientific">Segnochrobactrum spirostomi</name>
    <dbReference type="NCBI Taxonomy" id="2608987"/>
    <lineage>
        <taxon>Bacteria</taxon>
        <taxon>Pseudomonadati</taxon>
        <taxon>Pseudomonadota</taxon>
        <taxon>Alphaproteobacteria</taxon>
        <taxon>Hyphomicrobiales</taxon>
        <taxon>Segnochrobactraceae</taxon>
        <taxon>Segnochrobactrum</taxon>
    </lineage>
</organism>
<dbReference type="FunFam" id="3.40.630.30:FF:000026">
    <property type="entry name" value="Phosphinothricin acetyltransferase"/>
    <property type="match status" value="1"/>
</dbReference>
<gene>
    <name evidence="6" type="ORF">F0357_17030</name>
</gene>
<dbReference type="PROSITE" id="PS51186">
    <property type="entry name" value="GNAT"/>
    <property type="match status" value="1"/>
</dbReference>
<sequence length="175" mass="18567">MSPPAALAIRPAVAGDGPGLLAIYNDAVLNTTSIWNETPSDLEGRLKWLEERTRAGFPVIVADIDGAVGGYATYGPFRPHEGYRHTAELSIYVRADLRGRGVGRALLAALIEIARAAKVHVLVGGIEATNAASIALHASLGFETAARLPQVGAKFGRWLDLQFMTKVLDDGPPQA</sequence>
<dbReference type="PANTHER" id="PTHR43072">
    <property type="entry name" value="N-ACETYLTRANSFERASE"/>
    <property type="match status" value="1"/>
</dbReference>
<evidence type="ECO:0000313" key="6">
    <source>
        <dbReference type="EMBL" id="MQT14318.1"/>
    </source>
</evidence>
<evidence type="ECO:0000259" key="5">
    <source>
        <dbReference type="PROSITE" id="PS51186"/>
    </source>
</evidence>
<evidence type="ECO:0000313" key="7">
    <source>
        <dbReference type="Proteomes" id="UP000332515"/>
    </source>
</evidence>
<keyword evidence="2" id="KW-0012">Acyltransferase</keyword>
<comment type="caution">
    <text evidence="6">The sequence shown here is derived from an EMBL/GenBank/DDBJ whole genome shotgun (WGS) entry which is preliminary data.</text>
</comment>
<dbReference type="SUPFAM" id="SSF55729">
    <property type="entry name" value="Acyl-CoA N-acyltransferases (Nat)"/>
    <property type="match status" value="1"/>
</dbReference>
<keyword evidence="1 6" id="KW-0808">Transferase</keyword>
<dbReference type="Pfam" id="PF13420">
    <property type="entry name" value="Acetyltransf_4"/>
    <property type="match status" value="1"/>
</dbReference>
<dbReference type="GO" id="GO:0016747">
    <property type="term" value="F:acyltransferase activity, transferring groups other than amino-acyl groups"/>
    <property type="evidence" value="ECO:0007669"/>
    <property type="project" value="InterPro"/>
</dbReference>
<comment type="catalytic activity">
    <reaction evidence="4">
        <text>L-methionine sulfone + acetyl-CoA = N-acetyl-L-methionine sulfone + CoA + H(+)</text>
        <dbReference type="Rhea" id="RHEA:47656"/>
        <dbReference type="ChEBI" id="CHEBI:15378"/>
        <dbReference type="ChEBI" id="CHEBI:57287"/>
        <dbReference type="ChEBI" id="CHEBI:57288"/>
        <dbReference type="ChEBI" id="CHEBI:87824"/>
        <dbReference type="ChEBI" id="CHEBI:87825"/>
    </reaction>
</comment>
<dbReference type="InterPro" id="IPR000182">
    <property type="entry name" value="GNAT_dom"/>
</dbReference>
<evidence type="ECO:0000256" key="4">
    <source>
        <dbReference type="ARBA" id="ARBA00051334"/>
    </source>
</evidence>
<comment type="catalytic activity">
    <reaction evidence="3">
        <text>L-methionine sulfoximine + acetyl-CoA = N-acetyl-L-methionine sulfoximine + CoA + H(+)</text>
        <dbReference type="Rhea" id="RHEA:47660"/>
        <dbReference type="ChEBI" id="CHEBI:15378"/>
        <dbReference type="ChEBI" id="CHEBI:57287"/>
        <dbReference type="ChEBI" id="CHEBI:57288"/>
        <dbReference type="ChEBI" id="CHEBI:87826"/>
        <dbReference type="ChEBI" id="CHEBI:87827"/>
    </reaction>
</comment>
<evidence type="ECO:0000256" key="2">
    <source>
        <dbReference type="ARBA" id="ARBA00023315"/>
    </source>
</evidence>
<dbReference type="InterPro" id="IPR016181">
    <property type="entry name" value="Acyl_CoA_acyltransferase"/>
</dbReference>
<evidence type="ECO:0000256" key="1">
    <source>
        <dbReference type="ARBA" id="ARBA00022679"/>
    </source>
</evidence>
<dbReference type="Gene3D" id="3.40.630.30">
    <property type="match status" value="1"/>
</dbReference>
<evidence type="ECO:0000256" key="3">
    <source>
        <dbReference type="ARBA" id="ARBA00050603"/>
    </source>
</evidence>
<feature type="domain" description="N-acetyltransferase" evidence="5">
    <location>
        <begin position="7"/>
        <end position="169"/>
    </location>
</feature>
<dbReference type="Proteomes" id="UP000332515">
    <property type="component" value="Unassembled WGS sequence"/>
</dbReference>
<protein>
    <submittedName>
        <fullName evidence="6">N-acetyltransferase family protein</fullName>
    </submittedName>
</protein>
<proteinExistence type="predicted"/>
<dbReference type="AlphaFoldDB" id="A0A6A7Y8L5"/>
<reference evidence="6 7" key="1">
    <citation type="submission" date="2019-09" db="EMBL/GenBank/DDBJ databases">
        <title>Segnochrobactrum spirostomi gen. nov., sp. nov., isolated from the ciliate Spirostomum cf. yagiui and description of a novel family, Segnochrobactraceae fam. nov. within the order Rhizobiales of the class Alphaproteobacteria.</title>
        <authorList>
            <person name="Akter S."/>
            <person name="Shazib S.U.A."/>
            <person name="Shin M.K."/>
        </authorList>
    </citation>
    <scope>NUCLEOTIDE SEQUENCE [LARGE SCALE GENOMIC DNA]</scope>
    <source>
        <strain evidence="6 7">Sp-1</strain>
    </source>
</reference>